<evidence type="ECO:0008006" key="4">
    <source>
        <dbReference type="Google" id="ProtNLM"/>
    </source>
</evidence>
<evidence type="ECO:0000313" key="3">
    <source>
        <dbReference type="Proteomes" id="UP000548787"/>
    </source>
</evidence>
<evidence type="ECO:0000313" key="2">
    <source>
        <dbReference type="EMBL" id="MBA3925535.1"/>
    </source>
</evidence>
<proteinExistence type="predicted"/>
<feature type="transmembrane region" description="Helical" evidence="1">
    <location>
        <begin position="59"/>
        <end position="80"/>
    </location>
</feature>
<organism evidence="2 3">
    <name type="scientific">Listeria rustica</name>
    <dbReference type="NCBI Taxonomy" id="2713503"/>
    <lineage>
        <taxon>Bacteria</taxon>
        <taxon>Bacillati</taxon>
        <taxon>Bacillota</taxon>
        <taxon>Bacilli</taxon>
        <taxon>Bacillales</taxon>
        <taxon>Listeriaceae</taxon>
        <taxon>Listeria</taxon>
    </lineage>
</organism>
<sequence>MKETFNYKQAFQHPIILRKIYKKVEMPFGGVRLSRFVTMLSLFALLLLFRNVISALNGIIPGLSLVIYILIPFYFSGLLLQVNPDGKNLFFFLRDYATYFFTIKLRRKKYSNDAEVLYMNQTMRTRERK</sequence>
<keyword evidence="1" id="KW-0812">Transmembrane</keyword>
<keyword evidence="1" id="KW-0472">Membrane</keyword>
<dbReference type="RefSeq" id="WP_181675758.1">
    <property type="nucleotide sequence ID" value="NZ_JABJVM010000003.1"/>
</dbReference>
<comment type="caution">
    <text evidence="2">The sequence shown here is derived from an EMBL/GenBank/DDBJ whole genome shotgun (WGS) entry which is preliminary data.</text>
</comment>
<dbReference type="EMBL" id="JABJVM010000003">
    <property type="protein sequence ID" value="MBA3925535.1"/>
    <property type="molecule type" value="Genomic_DNA"/>
</dbReference>
<reference evidence="2 3" key="1">
    <citation type="submission" date="2020-08" db="EMBL/GenBank/DDBJ databases">
        <title>Listeria ohnekaius sp. nov. and Listeria portnoyii sp. nov. isolated from non-agricultural and natural environments.</title>
        <authorList>
            <person name="Weller D."/>
            <person name="Belias A.M."/>
            <person name="Liao J."/>
            <person name="Guo S."/>
            <person name="Orsi R.H."/>
            <person name="Wiedmann M."/>
        </authorList>
    </citation>
    <scope>NUCLEOTIDE SEQUENCE [LARGE SCALE GENOMIC DNA]</scope>
    <source>
        <strain evidence="2 3">FSL W9-0585</strain>
    </source>
</reference>
<gene>
    <name evidence="2" type="ORF">HPK16_04185</name>
</gene>
<evidence type="ECO:0000256" key="1">
    <source>
        <dbReference type="SAM" id="Phobius"/>
    </source>
</evidence>
<accession>A0A7W1T4X6</accession>
<dbReference type="Proteomes" id="UP000548787">
    <property type="component" value="Unassembled WGS sequence"/>
</dbReference>
<dbReference type="AlphaFoldDB" id="A0A7W1T4X6"/>
<dbReference type="Pfam" id="PF12648">
    <property type="entry name" value="TcpE"/>
    <property type="match status" value="1"/>
</dbReference>
<keyword evidence="3" id="KW-1185">Reference proteome</keyword>
<dbReference type="InterPro" id="IPR025608">
    <property type="entry name" value="TcpE"/>
</dbReference>
<keyword evidence="1" id="KW-1133">Transmembrane helix</keyword>
<protein>
    <recommendedName>
        <fullName evidence="4">Conjugal transfer protein</fullName>
    </recommendedName>
</protein>
<name>A0A7W1T4X6_9LIST</name>
<feature type="transmembrane region" description="Helical" evidence="1">
    <location>
        <begin position="33"/>
        <end position="53"/>
    </location>
</feature>